<keyword evidence="4 7" id="KW-0812">Transmembrane</keyword>
<keyword evidence="3" id="KW-1003">Cell membrane</keyword>
<dbReference type="Pfam" id="PF00528">
    <property type="entry name" value="BPD_transp_1"/>
    <property type="match status" value="1"/>
</dbReference>
<evidence type="ECO:0000313" key="10">
    <source>
        <dbReference type="Proteomes" id="UP000653578"/>
    </source>
</evidence>
<feature type="domain" description="ABC transmembrane type-1" evidence="8">
    <location>
        <begin position="63"/>
        <end position="272"/>
    </location>
</feature>
<dbReference type="CDD" id="cd06261">
    <property type="entry name" value="TM_PBP2"/>
    <property type="match status" value="1"/>
</dbReference>
<keyword evidence="10" id="KW-1185">Reference proteome</keyword>
<organism evidence="9 10">
    <name type="scientific">Paenibacillus plantarum</name>
    <dbReference type="NCBI Taxonomy" id="2654975"/>
    <lineage>
        <taxon>Bacteria</taxon>
        <taxon>Bacillati</taxon>
        <taxon>Bacillota</taxon>
        <taxon>Bacilli</taxon>
        <taxon>Bacillales</taxon>
        <taxon>Paenibacillaceae</taxon>
        <taxon>Paenibacillus</taxon>
    </lineage>
</organism>
<proteinExistence type="inferred from homology"/>
<feature type="transmembrane region" description="Helical" evidence="7">
    <location>
        <begin position="130"/>
        <end position="151"/>
    </location>
</feature>
<dbReference type="InterPro" id="IPR000515">
    <property type="entry name" value="MetI-like"/>
</dbReference>
<feature type="transmembrane region" description="Helical" evidence="7">
    <location>
        <begin position="100"/>
        <end position="118"/>
    </location>
</feature>
<evidence type="ECO:0000256" key="2">
    <source>
        <dbReference type="ARBA" id="ARBA00022448"/>
    </source>
</evidence>
<reference evidence="9 10" key="1">
    <citation type="submission" date="2019-10" db="EMBL/GenBank/DDBJ databases">
        <title>Description of Paenibacillus humi sp. nov.</title>
        <authorList>
            <person name="Carlier A."/>
            <person name="Qi S."/>
        </authorList>
    </citation>
    <scope>NUCLEOTIDE SEQUENCE [LARGE SCALE GENOMIC DNA]</scope>
    <source>
        <strain evidence="9 10">LMG 31461</strain>
    </source>
</reference>
<dbReference type="SUPFAM" id="SSF161098">
    <property type="entry name" value="MetI-like"/>
    <property type="match status" value="1"/>
</dbReference>
<evidence type="ECO:0000259" key="8">
    <source>
        <dbReference type="PROSITE" id="PS50928"/>
    </source>
</evidence>
<comment type="caution">
    <text evidence="9">The sequence shown here is derived from an EMBL/GenBank/DDBJ whole genome shotgun (WGS) entry which is preliminary data.</text>
</comment>
<keyword evidence="6 7" id="KW-0472">Membrane</keyword>
<protein>
    <submittedName>
        <fullName evidence="9">ABC transporter permease subunit</fullName>
    </submittedName>
</protein>
<feature type="transmembrane region" description="Helical" evidence="7">
    <location>
        <begin position="63"/>
        <end position="88"/>
    </location>
</feature>
<dbReference type="Proteomes" id="UP000653578">
    <property type="component" value="Unassembled WGS sequence"/>
</dbReference>
<keyword evidence="2 7" id="KW-0813">Transport</keyword>
<comment type="similarity">
    <text evidence="7">Belongs to the binding-protein-dependent transport system permease family.</text>
</comment>
<dbReference type="InterPro" id="IPR035906">
    <property type="entry name" value="MetI-like_sf"/>
</dbReference>
<evidence type="ECO:0000256" key="5">
    <source>
        <dbReference type="ARBA" id="ARBA00022989"/>
    </source>
</evidence>
<comment type="subcellular location">
    <subcellularLocation>
        <location evidence="1 7">Cell membrane</location>
        <topology evidence="1 7">Multi-pass membrane protein</topology>
    </subcellularLocation>
</comment>
<dbReference type="PANTHER" id="PTHR43744:SF9">
    <property type="entry name" value="POLYGALACTURONAN_RHAMNOGALACTURONAN TRANSPORT SYSTEM PERMEASE PROTEIN YTCP"/>
    <property type="match status" value="1"/>
</dbReference>
<name>A0ABX1X2K5_9BACL</name>
<dbReference type="PANTHER" id="PTHR43744">
    <property type="entry name" value="ABC TRANSPORTER PERMEASE PROTEIN MG189-RELATED-RELATED"/>
    <property type="match status" value="1"/>
</dbReference>
<dbReference type="EMBL" id="WHNY01000004">
    <property type="protein sequence ID" value="NOU62602.1"/>
    <property type="molecule type" value="Genomic_DNA"/>
</dbReference>
<gene>
    <name evidence="9" type="ORF">GC096_00905</name>
</gene>
<sequence length="287" mass="32876">MFIHLFFILFSLAFLLPFLMIISVSLSNEQELMREGYRLLPIRIDFTAYRYVFENPAQMIDSYIITAFQALFGTLLALIVMALCAYPLSLVHYKLRNTTTFFIFFTMLFGGGLIPSYILNTQYLHIGNTFWIYILPTLANAFHIIILRTFFQGIPYSLAESAKMDGARELTIFFRIIMPLSKPVLATIALFNILDRWNNWYTSLIYVNNSKLYTLQYLLQKILMDAEFVKSLAQDAPPGMFTGSMLEVPTESMKFAMCIVAAGPMLVIFPFFQKYFAKGLTIGAVKG</sequence>
<accession>A0ABX1X2K5</accession>
<dbReference type="Gene3D" id="1.10.3720.10">
    <property type="entry name" value="MetI-like"/>
    <property type="match status" value="1"/>
</dbReference>
<evidence type="ECO:0000256" key="7">
    <source>
        <dbReference type="RuleBase" id="RU363032"/>
    </source>
</evidence>
<evidence type="ECO:0000256" key="1">
    <source>
        <dbReference type="ARBA" id="ARBA00004651"/>
    </source>
</evidence>
<dbReference type="PROSITE" id="PS50928">
    <property type="entry name" value="ABC_TM1"/>
    <property type="match status" value="1"/>
</dbReference>
<evidence type="ECO:0000256" key="6">
    <source>
        <dbReference type="ARBA" id="ARBA00023136"/>
    </source>
</evidence>
<evidence type="ECO:0000256" key="4">
    <source>
        <dbReference type="ARBA" id="ARBA00022692"/>
    </source>
</evidence>
<keyword evidence="5 7" id="KW-1133">Transmembrane helix</keyword>
<feature type="transmembrane region" description="Helical" evidence="7">
    <location>
        <begin position="253"/>
        <end position="272"/>
    </location>
</feature>
<evidence type="ECO:0000313" key="9">
    <source>
        <dbReference type="EMBL" id="NOU62602.1"/>
    </source>
</evidence>
<evidence type="ECO:0000256" key="3">
    <source>
        <dbReference type="ARBA" id="ARBA00022475"/>
    </source>
</evidence>
<feature type="transmembrane region" description="Helical" evidence="7">
    <location>
        <begin position="172"/>
        <end position="194"/>
    </location>
</feature>